<gene>
    <name evidence="2" type="ORF">HAX54_046903</name>
</gene>
<protein>
    <submittedName>
        <fullName evidence="2">Uncharacterized protein</fullName>
    </submittedName>
</protein>
<evidence type="ECO:0000313" key="2">
    <source>
        <dbReference type="EMBL" id="MCE3050327.1"/>
    </source>
</evidence>
<evidence type="ECO:0000256" key="1">
    <source>
        <dbReference type="SAM" id="MobiDB-lite"/>
    </source>
</evidence>
<dbReference type="EMBL" id="JACEIK010007489">
    <property type="protein sequence ID" value="MCE3050327.1"/>
    <property type="molecule type" value="Genomic_DNA"/>
</dbReference>
<keyword evidence="3" id="KW-1185">Reference proteome</keyword>
<dbReference type="Proteomes" id="UP000823775">
    <property type="component" value="Unassembled WGS sequence"/>
</dbReference>
<sequence length="127" mass="14303">MSSEVPQHNHAQPPTTVEALILDHPQRSYPSTKAPTTIFISPKRGTTSTSRASCGISVHLTRENFANMAVSIERKESREARVITRYRCAEPYEKHHRCQSLMFNPRQAPMNRNNIVGAVPTSKTCRT</sequence>
<evidence type="ECO:0000313" key="3">
    <source>
        <dbReference type="Proteomes" id="UP000823775"/>
    </source>
</evidence>
<comment type="caution">
    <text evidence="2">The sequence shown here is derived from an EMBL/GenBank/DDBJ whole genome shotgun (WGS) entry which is preliminary data.</text>
</comment>
<accession>A0ABS8WLF3</accession>
<name>A0ABS8WLF3_DATST</name>
<feature type="compositionally biased region" description="Polar residues" evidence="1">
    <location>
        <begin position="28"/>
        <end position="52"/>
    </location>
</feature>
<organism evidence="2 3">
    <name type="scientific">Datura stramonium</name>
    <name type="common">Jimsonweed</name>
    <name type="synonym">Common thornapple</name>
    <dbReference type="NCBI Taxonomy" id="4076"/>
    <lineage>
        <taxon>Eukaryota</taxon>
        <taxon>Viridiplantae</taxon>
        <taxon>Streptophyta</taxon>
        <taxon>Embryophyta</taxon>
        <taxon>Tracheophyta</taxon>
        <taxon>Spermatophyta</taxon>
        <taxon>Magnoliopsida</taxon>
        <taxon>eudicotyledons</taxon>
        <taxon>Gunneridae</taxon>
        <taxon>Pentapetalae</taxon>
        <taxon>asterids</taxon>
        <taxon>lamiids</taxon>
        <taxon>Solanales</taxon>
        <taxon>Solanaceae</taxon>
        <taxon>Solanoideae</taxon>
        <taxon>Datureae</taxon>
        <taxon>Datura</taxon>
    </lineage>
</organism>
<feature type="region of interest" description="Disordered" evidence="1">
    <location>
        <begin position="27"/>
        <end position="52"/>
    </location>
</feature>
<proteinExistence type="predicted"/>
<reference evidence="2 3" key="1">
    <citation type="journal article" date="2021" name="BMC Genomics">
        <title>Datura genome reveals duplications of psychoactive alkaloid biosynthetic genes and high mutation rate following tissue culture.</title>
        <authorList>
            <person name="Rajewski A."/>
            <person name="Carter-House D."/>
            <person name="Stajich J."/>
            <person name="Litt A."/>
        </authorList>
    </citation>
    <scope>NUCLEOTIDE SEQUENCE [LARGE SCALE GENOMIC DNA]</scope>
    <source>
        <strain evidence="2">AR-01</strain>
    </source>
</reference>